<dbReference type="Pfam" id="PF23598">
    <property type="entry name" value="LRR_14"/>
    <property type="match status" value="1"/>
</dbReference>
<dbReference type="SUPFAM" id="SSF52058">
    <property type="entry name" value="L domain-like"/>
    <property type="match status" value="2"/>
</dbReference>
<feature type="domain" description="Zinc knuckle CX2CX4HX4C" evidence="3">
    <location>
        <begin position="628"/>
        <end position="668"/>
    </location>
</feature>
<dbReference type="Proteomes" id="UP001054889">
    <property type="component" value="Unassembled WGS sequence"/>
</dbReference>
<feature type="chain" id="PRO_5043910240" description="Disease resistance protein" evidence="2">
    <location>
        <begin position="31"/>
        <end position="682"/>
    </location>
</feature>
<dbReference type="PANTHER" id="PTHR47186">
    <property type="entry name" value="LEUCINE-RICH REPEAT-CONTAINING PROTEIN 57"/>
    <property type="match status" value="1"/>
</dbReference>
<dbReference type="SMART" id="SM00367">
    <property type="entry name" value="LRR_CC"/>
    <property type="match status" value="2"/>
</dbReference>
<name>A0AAV5EQH8_ELECO</name>
<evidence type="ECO:0000256" key="1">
    <source>
        <dbReference type="ARBA" id="ARBA00022737"/>
    </source>
</evidence>
<dbReference type="Pfam" id="PF25019">
    <property type="entry name" value="LRR_R13L1-DRL21"/>
    <property type="match status" value="1"/>
</dbReference>
<proteinExistence type="predicted"/>
<dbReference type="Gene3D" id="3.80.10.10">
    <property type="entry name" value="Ribonuclease Inhibitor"/>
    <property type="match status" value="4"/>
</dbReference>
<protein>
    <recommendedName>
        <fullName evidence="8">Disease resistance protein</fullName>
    </recommendedName>
</protein>
<evidence type="ECO:0008006" key="8">
    <source>
        <dbReference type="Google" id="ProtNLM"/>
    </source>
</evidence>
<comment type="caution">
    <text evidence="6">The sequence shown here is derived from an EMBL/GenBank/DDBJ whole genome shotgun (WGS) entry which is preliminary data.</text>
</comment>
<dbReference type="InterPro" id="IPR055414">
    <property type="entry name" value="LRR_R13L4/SHOC2-like"/>
</dbReference>
<dbReference type="InterPro" id="IPR032675">
    <property type="entry name" value="LRR_dom_sf"/>
</dbReference>
<sequence>MQRRSHCCPPCHRSPLPLLIALVLAMRGQAFQYEQLPSSLGNLTNLQHLDLSKCSNVKALPEALCSLTQLQYLNLSFCSRLERIPEAIGFLLNLQYFSMSNCWKIKELPESFINLRNLLYLDLKRGQIVKGLEQALPGLTALQYLDISGNWKDLNDVSIHDAMKNLTHLKYLGLSRKKPGLSGIMLEGGCWRVDFIGTLTNLEHLDISCNIWLEYLPESIGNLKKLHTLDVSHCLSLKSLPDSISEITLKSLLIEGCRNELKDLVNSKFHYSLPLPFFKVRADAVSAHSNIRLLEGVNVSELRIFSLGNVRSLEEASEIKMSDKNNLSELILSCSWEGHSLDQKDLLGQLEPPRGLKSLGLECYSSPSFPSWLMGISHHLPNLVRITLNYLPECYNLPPLGQLPNLKVLYLMDCPRVKNIDKDFCGGKGAFRRLSEFCLRRMEALEEWSTTYSVEDGLEEFMFPMLDELEIDNCPSLRLKPRPPVFRNCIIQWSDQVIFSLEELGNNIGRLNSTPSSRLSIRYSMSRSMTLFHHFPALQDLEISICPNLTSVPEGLRNLTSLQSLELWRCESISALPLDGLYSLESLCISECKSIKSFRSCIRQLTKLQTLRIVRVRYFHRARVNLESSRPLLRFVTLTPEGRDKILIQVKYEKLPRFYAHCGLMGHVHLEYGTGEHGEEEL</sequence>
<reference evidence="6" key="1">
    <citation type="journal article" date="2018" name="DNA Res.">
        <title>Multiple hybrid de novo genome assembly of finger millet, an orphan allotetraploid crop.</title>
        <authorList>
            <person name="Hatakeyama M."/>
            <person name="Aluri S."/>
            <person name="Balachadran M.T."/>
            <person name="Sivarajan S.R."/>
            <person name="Patrignani A."/>
            <person name="Gruter S."/>
            <person name="Poveda L."/>
            <person name="Shimizu-Inatsugi R."/>
            <person name="Baeten J."/>
            <person name="Francoijs K.J."/>
            <person name="Nataraja K.N."/>
            <person name="Reddy Y.A.N."/>
            <person name="Phadnis S."/>
            <person name="Ravikumar R.L."/>
            <person name="Schlapbach R."/>
            <person name="Sreeman S.M."/>
            <person name="Shimizu K.K."/>
        </authorList>
    </citation>
    <scope>NUCLEOTIDE SEQUENCE</scope>
</reference>
<accession>A0AAV5EQH8</accession>
<evidence type="ECO:0000313" key="6">
    <source>
        <dbReference type="EMBL" id="GJN24682.1"/>
    </source>
</evidence>
<dbReference type="Pfam" id="PF14392">
    <property type="entry name" value="zf-CCHC_4"/>
    <property type="match status" value="1"/>
</dbReference>
<feature type="signal peptide" evidence="2">
    <location>
        <begin position="1"/>
        <end position="30"/>
    </location>
</feature>
<keyword evidence="1" id="KW-0677">Repeat</keyword>
<dbReference type="InterPro" id="IPR056789">
    <property type="entry name" value="LRR_R13L1-DRL21"/>
</dbReference>
<keyword evidence="7" id="KW-1185">Reference proteome</keyword>
<keyword evidence="2" id="KW-0732">Signal</keyword>
<dbReference type="InterPro" id="IPR006553">
    <property type="entry name" value="Leu-rich_rpt_Cys-con_subtyp"/>
</dbReference>
<dbReference type="PANTHER" id="PTHR47186:SF3">
    <property type="entry name" value="OS09G0267800 PROTEIN"/>
    <property type="match status" value="1"/>
</dbReference>
<dbReference type="SUPFAM" id="SSF52047">
    <property type="entry name" value="RNI-like"/>
    <property type="match status" value="1"/>
</dbReference>
<dbReference type="EMBL" id="BQKI01000077">
    <property type="protein sequence ID" value="GJN24682.1"/>
    <property type="molecule type" value="Genomic_DNA"/>
</dbReference>
<dbReference type="InterPro" id="IPR025836">
    <property type="entry name" value="Zn_knuckle_CX2CX4HX4C"/>
</dbReference>
<evidence type="ECO:0000259" key="4">
    <source>
        <dbReference type="Pfam" id="PF23598"/>
    </source>
</evidence>
<reference evidence="6" key="2">
    <citation type="submission" date="2021-12" db="EMBL/GenBank/DDBJ databases">
        <title>Resequencing data analysis of finger millet.</title>
        <authorList>
            <person name="Hatakeyama M."/>
            <person name="Aluri S."/>
            <person name="Balachadran M.T."/>
            <person name="Sivarajan S.R."/>
            <person name="Poveda L."/>
            <person name="Shimizu-Inatsugi R."/>
            <person name="Schlapbach R."/>
            <person name="Sreeman S.M."/>
            <person name="Shimizu K.K."/>
        </authorList>
    </citation>
    <scope>NUCLEOTIDE SEQUENCE</scope>
</reference>
<gene>
    <name evidence="6" type="primary">gb12437</name>
    <name evidence="6" type="ORF">PR202_gb12437</name>
</gene>
<feature type="domain" description="Disease resistance R13L4/SHOC-2-like LRR" evidence="4">
    <location>
        <begin position="63"/>
        <end position="175"/>
    </location>
</feature>
<feature type="domain" description="R13L1/DRL21-like LRR repeat region" evidence="5">
    <location>
        <begin position="299"/>
        <end position="414"/>
    </location>
</feature>
<evidence type="ECO:0000259" key="3">
    <source>
        <dbReference type="Pfam" id="PF14392"/>
    </source>
</evidence>
<evidence type="ECO:0000313" key="7">
    <source>
        <dbReference type="Proteomes" id="UP001054889"/>
    </source>
</evidence>
<evidence type="ECO:0000259" key="5">
    <source>
        <dbReference type="Pfam" id="PF25019"/>
    </source>
</evidence>
<organism evidence="6 7">
    <name type="scientific">Eleusine coracana subsp. coracana</name>
    <dbReference type="NCBI Taxonomy" id="191504"/>
    <lineage>
        <taxon>Eukaryota</taxon>
        <taxon>Viridiplantae</taxon>
        <taxon>Streptophyta</taxon>
        <taxon>Embryophyta</taxon>
        <taxon>Tracheophyta</taxon>
        <taxon>Spermatophyta</taxon>
        <taxon>Magnoliopsida</taxon>
        <taxon>Liliopsida</taxon>
        <taxon>Poales</taxon>
        <taxon>Poaceae</taxon>
        <taxon>PACMAD clade</taxon>
        <taxon>Chloridoideae</taxon>
        <taxon>Cynodonteae</taxon>
        <taxon>Eleusininae</taxon>
        <taxon>Eleusine</taxon>
    </lineage>
</organism>
<evidence type="ECO:0000256" key="2">
    <source>
        <dbReference type="SAM" id="SignalP"/>
    </source>
</evidence>
<dbReference type="AlphaFoldDB" id="A0AAV5EQH8"/>